<accession>A0A8S9VFL0</accession>
<dbReference type="InterPro" id="IPR005828">
    <property type="entry name" value="MFS_sugar_transport-like"/>
</dbReference>
<comment type="caution">
    <text evidence="8">The sequence shown here is derived from an EMBL/GenBank/DDBJ whole genome shotgun (WGS) entry which is preliminary data.</text>
</comment>
<dbReference type="GO" id="GO:0016020">
    <property type="term" value="C:membrane"/>
    <property type="evidence" value="ECO:0007669"/>
    <property type="project" value="UniProtKB-SubCell"/>
</dbReference>
<keyword evidence="2" id="KW-0813">Transport</keyword>
<evidence type="ECO:0000313" key="9">
    <source>
        <dbReference type="Proteomes" id="UP000704712"/>
    </source>
</evidence>
<name>A0A8S9VFL0_PHYIN</name>
<dbReference type="AlphaFoldDB" id="A0A8S9VFL0"/>
<organism evidence="8 9">
    <name type="scientific">Phytophthora infestans</name>
    <name type="common">Potato late blight agent</name>
    <name type="synonym">Botrytis infestans</name>
    <dbReference type="NCBI Taxonomy" id="4787"/>
    <lineage>
        <taxon>Eukaryota</taxon>
        <taxon>Sar</taxon>
        <taxon>Stramenopiles</taxon>
        <taxon>Oomycota</taxon>
        <taxon>Peronosporomycetes</taxon>
        <taxon>Peronosporales</taxon>
        <taxon>Peronosporaceae</taxon>
        <taxon>Phytophthora</taxon>
    </lineage>
</organism>
<feature type="transmembrane region" description="Helical" evidence="7">
    <location>
        <begin position="131"/>
        <end position="153"/>
    </location>
</feature>
<evidence type="ECO:0000256" key="2">
    <source>
        <dbReference type="ARBA" id="ARBA00022448"/>
    </source>
</evidence>
<feature type="non-terminal residue" evidence="8">
    <location>
        <position position="290"/>
    </location>
</feature>
<dbReference type="InterPro" id="IPR036259">
    <property type="entry name" value="MFS_trans_sf"/>
</dbReference>
<protein>
    <submittedName>
        <fullName evidence="8">Sugar (And other) transporter</fullName>
    </submittedName>
</protein>
<keyword evidence="4 7" id="KW-1133">Transmembrane helix</keyword>
<dbReference type="Pfam" id="PF00083">
    <property type="entry name" value="Sugar_tr"/>
    <property type="match status" value="2"/>
</dbReference>
<feature type="compositionally biased region" description="Polar residues" evidence="6">
    <location>
        <begin position="26"/>
        <end position="55"/>
    </location>
</feature>
<feature type="compositionally biased region" description="Basic and acidic residues" evidence="6">
    <location>
        <begin position="56"/>
        <end position="87"/>
    </location>
</feature>
<evidence type="ECO:0000313" key="8">
    <source>
        <dbReference type="EMBL" id="KAF4149989.1"/>
    </source>
</evidence>
<dbReference type="SUPFAM" id="SSF103473">
    <property type="entry name" value="MFS general substrate transporter"/>
    <property type="match status" value="1"/>
</dbReference>
<keyword evidence="5 7" id="KW-0472">Membrane</keyword>
<keyword evidence="3 7" id="KW-0812">Transmembrane</keyword>
<feature type="region of interest" description="Disordered" evidence="6">
    <location>
        <begin position="1"/>
        <end position="91"/>
    </location>
</feature>
<gene>
    <name evidence="8" type="ORF">GN958_ATG00782</name>
</gene>
<dbReference type="PANTHER" id="PTHR23503">
    <property type="entry name" value="SOLUTE CARRIER FAMILY 2"/>
    <property type="match status" value="1"/>
</dbReference>
<feature type="compositionally biased region" description="Polar residues" evidence="6">
    <location>
        <begin position="9"/>
        <end position="18"/>
    </location>
</feature>
<dbReference type="Proteomes" id="UP000704712">
    <property type="component" value="Unassembled WGS sequence"/>
</dbReference>
<feature type="transmembrane region" description="Helical" evidence="7">
    <location>
        <begin position="165"/>
        <end position="183"/>
    </location>
</feature>
<dbReference type="Gene3D" id="1.20.1250.20">
    <property type="entry name" value="MFS general substrate transporter like domains"/>
    <property type="match status" value="1"/>
</dbReference>
<evidence type="ECO:0000256" key="3">
    <source>
        <dbReference type="ARBA" id="ARBA00022692"/>
    </source>
</evidence>
<evidence type="ECO:0000256" key="1">
    <source>
        <dbReference type="ARBA" id="ARBA00004370"/>
    </source>
</evidence>
<dbReference type="InterPro" id="IPR045263">
    <property type="entry name" value="GLUT"/>
</dbReference>
<dbReference type="PANTHER" id="PTHR23503:SF8">
    <property type="entry name" value="FACILITATED GLUCOSE TRANSPORTER PROTEIN 1"/>
    <property type="match status" value="1"/>
</dbReference>
<evidence type="ECO:0000256" key="6">
    <source>
        <dbReference type="SAM" id="MobiDB-lite"/>
    </source>
</evidence>
<proteinExistence type="predicted"/>
<reference evidence="8" key="1">
    <citation type="submission" date="2020-03" db="EMBL/GenBank/DDBJ databases">
        <title>Hybrid Assembly of Korean Phytophthora infestans isolates.</title>
        <authorList>
            <person name="Prokchorchik M."/>
            <person name="Lee Y."/>
            <person name="Seo J."/>
            <person name="Cho J.-H."/>
            <person name="Park Y.-E."/>
            <person name="Jang D.-C."/>
            <person name="Im J.-S."/>
            <person name="Choi J.-G."/>
            <person name="Park H.-J."/>
            <person name="Lee G.-B."/>
            <person name="Lee Y.-G."/>
            <person name="Hong S.-Y."/>
            <person name="Cho K."/>
            <person name="Sohn K.H."/>
        </authorList>
    </citation>
    <scope>NUCLEOTIDE SEQUENCE</scope>
    <source>
        <strain evidence="8">KR_2_A2</strain>
    </source>
</reference>
<feature type="transmembrane region" description="Helical" evidence="7">
    <location>
        <begin position="228"/>
        <end position="253"/>
    </location>
</feature>
<evidence type="ECO:0000256" key="5">
    <source>
        <dbReference type="ARBA" id="ARBA00023136"/>
    </source>
</evidence>
<comment type="subcellular location">
    <subcellularLocation>
        <location evidence="1">Membrane</location>
    </subcellularLocation>
</comment>
<dbReference type="GO" id="GO:0015149">
    <property type="term" value="F:hexose transmembrane transporter activity"/>
    <property type="evidence" value="ECO:0007669"/>
    <property type="project" value="TreeGrafter"/>
</dbReference>
<evidence type="ECO:0000256" key="7">
    <source>
        <dbReference type="SAM" id="Phobius"/>
    </source>
</evidence>
<evidence type="ECO:0000256" key="4">
    <source>
        <dbReference type="ARBA" id="ARBA00022989"/>
    </source>
</evidence>
<sequence length="290" mass="32749">FPIIKVPLNATQARASRSNSHKLTSHNHYSPRQLKSSRDTMPSRTQTDSVYSEATTPRDRQRARLRRGPKDRSPTDQVQHDHVHEHPGGATAALPGRFVVVTQYNNTEKCNARPLADDTCLRFPGHSKLEWTFSVNAWIFGGMIGSFVCGHFSNLWRLHWSRKKLLLVSCIFMFAGAVVETSVSNVLGFSAGRLIAGVASGTGTFGAYMNELTPPHMRNILCLSGWRYLAMVLAVLFLLMAPSMCVESPTWLLMKNRREEAKRVLARLYSEENMYTPLSWLESWTKPNRV</sequence>
<dbReference type="EMBL" id="JAACNO010000103">
    <property type="protein sequence ID" value="KAF4149989.1"/>
    <property type="molecule type" value="Genomic_DNA"/>
</dbReference>